<feature type="transmembrane region" description="Helical" evidence="2">
    <location>
        <begin position="72"/>
        <end position="96"/>
    </location>
</feature>
<sequence length="98" mass="10542">MTIDWIAFLQVFIAALVSACVVVGLYALGIRFLAIPAPAPLREDGTREPNGPSRDDEEDDLEGSGRPSWAQIAANICFGLSALCVLAGIYLIIPIFHK</sequence>
<organism evidence="3 4">
    <name type="scientific">Leucobacter iarius</name>
    <dbReference type="NCBI Taxonomy" id="333963"/>
    <lineage>
        <taxon>Bacteria</taxon>
        <taxon>Bacillati</taxon>
        <taxon>Actinomycetota</taxon>
        <taxon>Actinomycetes</taxon>
        <taxon>Micrococcales</taxon>
        <taxon>Microbacteriaceae</taxon>
        <taxon>Leucobacter</taxon>
    </lineage>
</organism>
<evidence type="ECO:0000256" key="1">
    <source>
        <dbReference type="SAM" id="MobiDB-lite"/>
    </source>
</evidence>
<protein>
    <submittedName>
        <fullName evidence="3">Uncharacterized protein</fullName>
    </submittedName>
</protein>
<name>A0ABN2LTH6_9MICO</name>
<accession>A0ABN2LTH6</accession>
<dbReference type="Proteomes" id="UP001500851">
    <property type="component" value="Unassembled WGS sequence"/>
</dbReference>
<keyword evidence="2" id="KW-1133">Transmembrane helix</keyword>
<keyword evidence="2" id="KW-0812">Transmembrane</keyword>
<evidence type="ECO:0000313" key="3">
    <source>
        <dbReference type="EMBL" id="GAA1798789.1"/>
    </source>
</evidence>
<proteinExistence type="predicted"/>
<feature type="transmembrane region" description="Helical" evidence="2">
    <location>
        <begin position="6"/>
        <end position="28"/>
    </location>
</feature>
<keyword evidence="2" id="KW-0472">Membrane</keyword>
<reference evidence="3 4" key="1">
    <citation type="journal article" date="2019" name="Int. J. Syst. Evol. Microbiol.">
        <title>The Global Catalogue of Microorganisms (GCM) 10K type strain sequencing project: providing services to taxonomists for standard genome sequencing and annotation.</title>
        <authorList>
            <consortium name="The Broad Institute Genomics Platform"/>
            <consortium name="The Broad Institute Genome Sequencing Center for Infectious Disease"/>
            <person name="Wu L."/>
            <person name="Ma J."/>
        </authorList>
    </citation>
    <scope>NUCLEOTIDE SEQUENCE [LARGE SCALE GENOMIC DNA]</scope>
    <source>
        <strain evidence="3 4">JCM 14736</strain>
    </source>
</reference>
<dbReference type="RefSeq" id="WP_037441855.1">
    <property type="nucleotide sequence ID" value="NZ_BAAAOB010000005.1"/>
</dbReference>
<gene>
    <name evidence="3" type="ORF">GCM10009768_29810</name>
</gene>
<dbReference type="EMBL" id="BAAAOB010000005">
    <property type="protein sequence ID" value="GAA1798789.1"/>
    <property type="molecule type" value="Genomic_DNA"/>
</dbReference>
<comment type="caution">
    <text evidence="3">The sequence shown here is derived from an EMBL/GenBank/DDBJ whole genome shotgun (WGS) entry which is preliminary data.</text>
</comment>
<feature type="region of interest" description="Disordered" evidence="1">
    <location>
        <begin position="40"/>
        <end position="65"/>
    </location>
</feature>
<evidence type="ECO:0000256" key="2">
    <source>
        <dbReference type="SAM" id="Phobius"/>
    </source>
</evidence>
<evidence type="ECO:0000313" key="4">
    <source>
        <dbReference type="Proteomes" id="UP001500851"/>
    </source>
</evidence>
<keyword evidence="4" id="KW-1185">Reference proteome</keyword>